<reference evidence="1 2" key="1">
    <citation type="journal article" date="2013" name="Genome Announc.">
        <title>Whole-Genome Sequence of Microcystis aeruginosa TAIHU98, a Nontoxic Bloom-Forming Strain Isolated from Taihu Lake, China.</title>
        <authorList>
            <person name="Yang C."/>
            <person name="Zhang W."/>
            <person name="Ren M."/>
            <person name="Song L."/>
            <person name="Li T."/>
            <person name="Zhao J."/>
        </authorList>
    </citation>
    <scope>NUCLEOTIDE SEQUENCE [LARGE SCALE GENOMIC DNA]</scope>
    <source>
        <strain evidence="1 2">TAIHU98</strain>
    </source>
</reference>
<dbReference type="PATRIC" id="fig|1134457.3.peg.2036"/>
<dbReference type="InterPro" id="IPR027417">
    <property type="entry name" value="P-loop_NTPase"/>
</dbReference>
<evidence type="ECO:0000313" key="1">
    <source>
        <dbReference type="EMBL" id="ELP54674.1"/>
    </source>
</evidence>
<dbReference type="AlphaFoldDB" id="L7E6M0"/>
<name>L7E6M0_MICAE</name>
<proteinExistence type="predicted"/>
<dbReference type="EMBL" id="ANKQ01000002">
    <property type="protein sequence ID" value="ELP54674.1"/>
    <property type="molecule type" value="Genomic_DNA"/>
</dbReference>
<evidence type="ECO:0000313" key="2">
    <source>
        <dbReference type="Proteomes" id="UP000010932"/>
    </source>
</evidence>
<dbReference type="SUPFAM" id="SSF52540">
    <property type="entry name" value="P-loop containing nucleoside triphosphate hydrolases"/>
    <property type="match status" value="1"/>
</dbReference>
<dbReference type="Proteomes" id="UP000010932">
    <property type="component" value="Unassembled WGS sequence"/>
</dbReference>
<sequence>MSLSTTEGLAAQFSETILSLISDGNYLGNLPDQFISLQTTSRAELLRKTATAIIQAVKQGSVKPEEIAVIAPGLDEIARYSLMEILTGAGIAVQPLNEQRPLISCPLIRALLTLLALVYENLGRLAPPRGHSGNAGDF</sequence>
<comment type="caution">
    <text evidence="1">The sequence shown here is derived from an EMBL/GenBank/DDBJ whole genome shotgun (WGS) entry which is preliminary data.</text>
</comment>
<accession>L7E6M0</accession>
<protein>
    <submittedName>
        <fullName evidence="1">Uncharacterized protein</fullName>
    </submittedName>
</protein>
<gene>
    <name evidence="1" type="ORF">O53_3498</name>
</gene>
<organism evidence="1 2">
    <name type="scientific">Microcystis aeruginosa TAIHU98</name>
    <dbReference type="NCBI Taxonomy" id="1134457"/>
    <lineage>
        <taxon>Bacteria</taxon>
        <taxon>Bacillati</taxon>
        <taxon>Cyanobacteriota</taxon>
        <taxon>Cyanophyceae</taxon>
        <taxon>Oscillatoriophycideae</taxon>
        <taxon>Chroococcales</taxon>
        <taxon>Microcystaceae</taxon>
        <taxon>Microcystis</taxon>
    </lineage>
</organism>